<accession>A0A482SXL4</accession>
<protein>
    <submittedName>
        <fullName evidence="2">Transcriptional regulator</fullName>
    </submittedName>
</protein>
<dbReference type="Pfam" id="PF13412">
    <property type="entry name" value="HTH_24"/>
    <property type="match status" value="1"/>
</dbReference>
<dbReference type="Gene3D" id="1.10.10.10">
    <property type="entry name" value="Winged helix-like DNA-binding domain superfamily/Winged helix DNA-binding domain"/>
    <property type="match status" value="1"/>
</dbReference>
<feature type="region of interest" description="Disordered" evidence="1">
    <location>
        <begin position="96"/>
        <end position="115"/>
    </location>
</feature>
<comment type="caution">
    <text evidence="2">The sequence shown here is derived from an EMBL/GenBank/DDBJ whole genome shotgun (WGS) entry which is preliminary data.</text>
</comment>
<sequence>MACSAQPNDQSWEQQASALEGYPPSVKFVAKMLEIKGELTQSDLVEETLLPARTVRYAVNTLEDDGYLESRHYWKDARKRLYSLEVAAVEDSKTVNSNVYDPDDEIGRECREANQ</sequence>
<dbReference type="InterPro" id="IPR036390">
    <property type="entry name" value="WH_DNA-bd_sf"/>
</dbReference>
<dbReference type="SUPFAM" id="SSF46785">
    <property type="entry name" value="Winged helix' DNA-binding domain"/>
    <property type="match status" value="1"/>
</dbReference>
<organism evidence="2 3">
    <name type="scientific">Halogeometricum borinquense</name>
    <dbReference type="NCBI Taxonomy" id="60847"/>
    <lineage>
        <taxon>Archaea</taxon>
        <taxon>Methanobacteriati</taxon>
        <taxon>Methanobacteriota</taxon>
        <taxon>Stenosarchaea group</taxon>
        <taxon>Halobacteria</taxon>
        <taxon>Halobacteriales</taxon>
        <taxon>Haloferacaceae</taxon>
        <taxon>Halogeometricum</taxon>
    </lineage>
</organism>
<gene>
    <name evidence="2" type="ORF">ELS19_16775</name>
</gene>
<evidence type="ECO:0000313" key="2">
    <source>
        <dbReference type="EMBL" id="RYJ08218.1"/>
    </source>
</evidence>
<evidence type="ECO:0000256" key="1">
    <source>
        <dbReference type="SAM" id="MobiDB-lite"/>
    </source>
</evidence>
<dbReference type="CDD" id="cd00090">
    <property type="entry name" value="HTH_ARSR"/>
    <property type="match status" value="1"/>
</dbReference>
<dbReference type="InterPro" id="IPR011991">
    <property type="entry name" value="ArsR-like_HTH"/>
</dbReference>
<name>A0A482SXL4_9EURY</name>
<reference evidence="2 3" key="1">
    <citation type="submission" date="2018-12" db="EMBL/GenBank/DDBJ databases">
        <title>Genome analysis provides insights into bioremediation potentialities of Halogeometricum borinquense strain N11.</title>
        <authorList>
            <person name="Najjari A."/>
            <person name="Youssef N."/>
            <person name="Fhoula I."/>
            <person name="Ben Dhia O."/>
            <person name="Mahjoubi M."/>
            <person name="Ouzari H.I."/>
            <person name="Cherif A."/>
        </authorList>
    </citation>
    <scope>NUCLEOTIDE SEQUENCE [LARGE SCALE GENOMIC DNA]</scope>
    <source>
        <strain evidence="2 3">N11</strain>
    </source>
</reference>
<dbReference type="EMBL" id="RZHH01000003">
    <property type="protein sequence ID" value="RYJ08218.1"/>
    <property type="molecule type" value="Genomic_DNA"/>
</dbReference>
<proteinExistence type="predicted"/>
<dbReference type="AlphaFoldDB" id="A0A482SXL4"/>
<dbReference type="InterPro" id="IPR036388">
    <property type="entry name" value="WH-like_DNA-bd_sf"/>
</dbReference>
<feature type="compositionally biased region" description="Basic and acidic residues" evidence="1">
    <location>
        <begin position="105"/>
        <end position="115"/>
    </location>
</feature>
<dbReference type="Proteomes" id="UP000294028">
    <property type="component" value="Unassembled WGS sequence"/>
</dbReference>
<evidence type="ECO:0000313" key="3">
    <source>
        <dbReference type="Proteomes" id="UP000294028"/>
    </source>
</evidence>